<dbReference type="Gene3D" id="1.20.1280.50">
    <property type="match status" value="1"/>
</dbReference>
<name>X8J0N7_9AGAM</name>
<protein>
    <submittedName>
        <fullName evidence="2">F-box-like domain protein</fullName>
    </submittedName>
</protein>
<dbReference type="Pfam" id="PF12937">
    <property type="entry name" value="F-box-like"/>
    <property type="match status" value="1"/>
</dbReference>
<proteinExistence type="predicted"/>
<dbReference type="InterPro" id="IPR032675">
    <property type="entry name" value="LRR_dom_sf"/>
</dbReference>
<feature type="non-terminal residue" evidence="2">
    <location>
        <position position="534"/>
    </location>
</feature>
<sequence length="534" mass="60295">MSEREELKNTGALLVSALDRYIDANSVIRNGYLERDSLVITPPGHPSHVESELQFVEALELKLQTLERLMKQTRNCSTTLVLIHKLPSELLARIFQFVFEPRPKTDWRSCPETISRVCTRWRNLSISLPALWRRIDLPFIRIIDKSLVVRGRLFASRAHPLPLDVSLYAPYTYHEVYGGSSIQTLVQKIAPHIGSLELDTHWKECNLILSSFLPKCKPGVLKTLTMCHDSPTGMFFDAPTGHRLPAYLSLLYTDIEIGGSAAERAEFDRVLASLTTLRLTGFYPFWTSQAYHGLIELRLLRGSLRPDKAVISEDHLIGILRASPALRILEFSLTIVEALFEDSSISPISLEDLESLSITQVADNKLGALLRWVAPGLKPFQLVINLNPDRDVELLDDQVTSFFARSQVSEIYTEANNHETVIKLLNLCPRLQTLACSHIRDSQPLQPEQDDPIISHATLRSLWIVHSSLDTARLLNIIKGSPALREILIWRCLYEGRLLSSPLYAGHVQAMAELGPKVKTIDHDPTRNWEISVS</sequence>
<gene>
    <name evidence="2" type="ORF">RSOL_145590</name>
</gene>
<dbReference type="PROSITE" id="PS50181">
    <property type="entry name" value="FBOX"/>
    <property type="match status" value="1"/>
</dbReference>
<comment type="caution">
    <text evidence="2">The sequence shown here is derived from an EMBL/GenBank/DDBJ whole genome shotgun (WGS) entry which is preliminary data.</text>
</comment>
<dbReference type="Gene3D" id="3.80.10.10">
    <property type="entry name" value="Ribonuclease Inhibitor"/>
    <property type="match status" value="1"/>
</dbReference>
<dbReference type="InterPro" id="IPR001810">
    <property type="entry name" value="F-box_dom"/>
</dbReference>
<evidence type="ECO:0000313" key="3">
    <source>
        <dbReference type="Proteomes" id="UP000030108"/>
    </source>
</evidence>
<dbReference type="Proteomes" id="UP000030108">
    <property type="component" value="Unassembled WGS sequence"/>
</dbReference>
<evidence type="ECO:0000313" key="2">
    <source>
        <dbReference type="EMBL" id="EUC55938.1"/>
    </source>
</evidence>
<dbReference type="PANTHER" id="PTHR38926:SF5">
    <property type="entry name" value="F-BOX AND LEUCINE-RICH REPEAT PROTEIN 6"/>
    <property type="match status" value="1"/>
</dbReference>
<dbReference type="OrthoDB" id="3365698at2759"/>
<accession>X8J0N7</accession>
<organism evidence="2 3">
    <name type="scientific">Rhizoctonia solani AG-3 Rhs1AP</name>
    <dbReference type="NCBI Taxonomy" id="1086054"/>
    <lineage>
        <taxon>Eukaryota</taxon>
        <taxon>Fungi</taxon>
        <taxon>Dikarya</taxon>
        <taxon>Basidiomycota</taxon>
        <taxon>Agaricomycotina</taxon>
        <taxon>Agaricomycetes</taxon>
        <taxon>Cantharellales</taxon>
        <taxon>Ceratobasidiaceae</taxon>
        <taxon>Rhizoctonia</taxon>
    </lineage>
</organism>
<dbReference type="InterPro" id="IPR036047">
    <property type="entry name" value="F-box-like_dom_sf"/>
</dbReference>
<dbReference type="EMBL" id="JATN01000322">
    <property type="protein sequence ID" value="EUC55938.1"/>
    <property type="molecule type" value="Genomic_DNA"/>
</dbReference>
<reference evidence="3" key="1">
    <citation type="journal article" date="2014" name="Genome Announc.">
        <title>Draft genome sequence of the plant-pathogenic soil fungus Rhizoctonia solani anastomosis group 3 strain Rhs1AP.</title>
        <authorList>
            <person name="Cubeta M.A."/>
            <person name="Thomas E."/>
            <person name="Dean R.A."/>
            <person name="Jabaji S."/>
            <person name="Neate S.M."/>
            <person name="Tavantzis S."/>
            <person name="Toda T."/>
            <person name="Vilgalys R."/>
            <person name="Bharathan N."/>
            <person name="Fedorova-Abrams N."/>
            <person name="Pakala S.B."/>
            <person name="Pakala S.M."/>
            <person name="Zafar N."/>
            <person name="Joardar V."/>
            <person name="Losada L."/>
            <person name="Nierman W.C."/>
        </authorList>
    </citation>
    <scope>NUCLEOTIDE SEQUENCE [LARGE SCALE GENOMIC DNA]</scope>
    <source>
        <strain evidence="3">AG-3</strain>
    </source>
</reference>
<evidence type="ECO:0000259" key="1">
    <source>
        <dbReference type="PROSITE" id="PS50181"/>
    </source>
</evidence>
<dbReference type="PANTHER" id="PTHR38926">
    <property type="entry name" value="F-BOX DOMAIN CONTAINING PROTEIN, EXPRESSED"/>
    <property type="match status" value="1"/>
</dbReference>
<feature type="domain" description="F-box" evidence="1">
    <location>
        <begin position="80"/>
        <end position="135"/>
    </location>
</feature>
<dbReference type="SUPFAM" id="SSF81383">
    <property type="entry name" value="F-box domain"/>
    <property type="match status" value="1"/>
</dbReference>
<dbReference type="AlphaFoldDB" id="X8J0N7"/>